<comment type="caution">
    <text evidence="1">The sequence shown here is derived from an EMBL/GenBank/DDBJ whole genome shotgun (WGS) entry which is preliminary data.</text>
</comment>
<organism evidence="1 2">
    <name type="scientific">Yersinia pestis biovar Orientalis str. IP275</name>
    <dbReference type="NCBI Taxonomy" id="373665"/>
    <lineage>
        <taxon>Bacteria</taxon>
        <taxon>Pseudomonadati</taxon>
        <taxon>Pseudomonadota</taxon>
        <taxon>Gammaproteobacteria</taxon>
        <taxon>Enterobacterales</taxon>
        <taxon>Yersiniaceae</taxon>
        <taxon>Yersinia</taxon>
    </lineage>
</organism>
<accession>A0AAV3B7T9</accession>
<evidence type="ECO:0000313" key="1">
    <source>
        <dbReference type="EMBL" id="EDR31145.1"/>
    </source>
</evidence>
<dbReference type="Proteomes" id="UP000004430">
    <property type="component" value="Unassembled WGS sequence"/>
</dbReference>
<gene>
    <name evidence="1" type="ORF">YPIP275_0465</name>
</gene>
<sequence>MKIYKIKDKTIKGGIERSDNLKMFDRVFFFINFNSERLV</sequence>
<name>A0AAV3B7T9_YERPE</name>
<reference evidence="1 2" key="1">
    <citation type="submission" date="2008-01" db="EMBL/GenBank/DDBJ databases">
        <title>Yersinia pestis Strain IP275 project at JCVI/TIGR.</title>
        <authorList>
            <person name="Ravel J."/>
            <person name="Eppinger M."/>
            <person name="Fricke W.F."/>
            <person name="Rosovitz M."/>
            <person name="Lindler L.E."/>
            <person name="Bearden S."/>
            <person name="Shriefer M."/>
        </authorList>
    </citation>
    <scope>NUCLEOTIDE SEQUENCE [LARGE SCALE GENOMIC DNA]</scope>
    <source>
        <strain evidence="1 2">IP275</strain>
    </source>
</reference>
<dbReference type="EMBL" id="AAOS02000026">
    <property type="protein sequence ID" value="EDR31145.1"/>
    <property type="molecule type" value="Genomic_DNA"/>
</dbReference>
<dbReference type="AlphaFoldDB" id="A0AAV3B7T9"/>
<evidence type="ECO:0000313" key="2">
    <source>
        <dbReference type="Proteomes" id="UP000004430"/>
    </source>
</evidence>
<protein>
    <submittedName>
        <fullName evidence="1">Uncharacterized protein</fullName>
    </submittedName>
</protein>
<reference evidence="1 2" key="2">
    <citation type="submission" date="2010-03" db="EMBL/GenBank/DDBJ databases">
        <authorList>
            <person name="Payne S.H."/>
            <person name="Sutton G.G."/>
        </authorList>
    </citation>
    <scope>NUCLEOTIDE SEQUENCE [LARGE SCALE GENOMIC DNA]</scope>
    <source>
        <strain evidence="1 2">IP275</strain>
    </source>
</reference>
<proteinExistence type="predicted"/>